<feature type="domain" description="BIG2" evidence="1">
    <location>
        <begin position="254"/>
        <end position="330"/>
    </location>
</feature>
<dbReference type="AlphaFoldDB" id="A0A4U8Q9T7"/>
<organism evidence="2 3">
    <name type="scientific">Robinsoniella peoriensis</name>
    <dbReference type="NCBI Taxonomy" id="180332"/>
    <lineage>
        <taxon>Bacteria</taxon>
        <taxon>Bacillati</taxon>
        <taxon>Bacillota</taxon>
        <taxon>Clostridia</taxon>
        <taxon>Lachnospirales</taxon>
        <taxon>Lachnospiraceae</taxon>
        <taxon>Robinsoniella</taxon>
    </lineage>
</organism>
<accession>A0A4U8Q9T7</accession>
<name>A0A4U8Q9T7_9FIRM</name>
<dbReference type="STRING" id="180332.GCA_000797495_01434"/>
<gene>
    <name evidence="2" type="ORF">DSM106044_01336</name>
</gene>
<dbReference type="InterPro" id="IPR008964">
    <property type="entry name" value="Invasin/intimin_cell_adhesion"/>
</dbReference>
<dbReference type="SMART" id="SM00635">
    <property type="entry name" value="BID_2"/>
    <property type="match status" value="2"/>
</dbReference>
<dbReference type="SUPFAM" id="SSF49373">
    <property type="entry name" value="Invasin/intimin cell-adhesion fragments"/>
    <property type="match status" value="2"/>
</dbReference>
<dbReference type="Gene3D" id="2.60.40.1080">
    <property type="match status" value="2"/>
</dbReference>
<dbReference type="Pfam" id="PF02368">
    <property type="entry name" value="Big_2"/>
    <property type="match status" value="2"/>
</dbReference>
<evidence type="ECO:0000259" key="1">
    <source>
        <dbReference type="SMART" id="SM00635"/>
    </source>
</evidence>
<evidence type="ECO:0000313" key="3">
    <source>
        <dbReference type="Proteomes" id="UP000306509"/>
    </source>
</evidence>
<dbReference type="EMBL" id="QGQD01000028">
    <property type="protein sequence ID" value="TLD01770.1"/>
    <property type="molecule type" value="Genomic_DNA"/>
</dbReference>
<protein>
    <submittedName>
        <fullName evidence="2">Bacterial Ig-like domain (Group 2)</fullName>
    </submittedName>
</protein>
<sequence>MRDNVTEIPALEHKYGDWKVTDEATCIEAGSRTKECSVCHDVVTEAIPALGHDWESNYIIDKVATCTEDGTKSIYCKRCSEQKDITKIPALGHNYGEWSITKEATCTDKGIHTKVCMRCPEEVSEEIPALGHSAGDWEVEKASTIFTKGVEVKKCERCDIVLEKRDIKKKKAKVKLNAKSTTMQVNKTSTALKVKSSSRGDTVRKWTSLNKKVAAVDKKTGKITAKSVGYTYITVTMKSGVSAKCKVIVQENAVATKKVLFGAKSIEIKNGKSKKLQVLRTPISANDKLEFTSSREKVAVVNSKGKVTAKSKGSTTITVKTATGKKASCKIYVK</sequence>
<dbReference type="InterPro" id="IPR003343">
    <property type="entry name" value="Big_2"/>
</dbReference>
<proteinExistence type="predicted"/>
<dbReference type="Proteomes" id="UP000306509">
    <property type="component" value="Unassembled WGS sequence"/>
</dbReference>
<keyword evidence="3" id="KW-1185">Reference proteome</keyword>
<evidence type="ECO:0000313" key="2">
    <source>
        <dbReference type="EMBL" id="TLD01770.1"/>
    </source>
</evidence>
<comment type="caution">
    <text evidence="2">The sequence shown here is derived from an EMBL/GenBank/DDBJ whole genome shotgun (WGS) entry which is preliminary data.</text>
</comment>
<feature type="domain" description="BIG2" evidence="1">
    <location>
        <begin position="170"/>
        <end position="247"/>
    </location>
</feature>
<reference evidence="2 3" key="1">
    <citation type="journal article" date="2019" name="Anaerobe">
        <title>Detection of Robinsoniella peoriensis in multiple bone samples of a trauma patient.</title>
        <authorList>
            <person name="Schrottner P."/>
            <person name="Hartwich K."/>
            <person name="Bunk B."/>
            <person name="Schober I."/>
            <person name="Helbig S."/>
            <person name="Rudolph W.W."/>
            <person name="Gunzer F."/>
        </authorList>
    </citation>
    <scope>NUCLEOTIDE SEQUENCE [LARGE SCALE GENOMIC DNA]</scope>
    <source>
        <strain evidence="2 3">DSM 106044</strain>
    </source>
</reference>